<gene>
    <name evidence="2" type="ORF">HZU40_29135</name>
</gene>
<feature type="region of interest" description="Disordered" evidence="1">
    <location>
        <begin position="1"/>
        <end position="37"/>
    </location>
</feature>
<dbReference type="AlphaFoldDB" id="A0A7G8PCW8"/>
<dbReference type="Proteomes" id="UP000515498">
    <property type="component" value="Chromosome"/>
</dbReference>
<dbReference type="EMBL" id="CP059894">
    <property type="protein sequence ID" value="QNJ92184.1"/>
    <property type="molecule type" value="Genomic_DNA"/>
</dbReference>
<dbReference type="KEGG" id="mflu:HZU40_29135"/>
<reference evidence="2 3" key="1">
    <citation type="submission" date="2020-07" db="EMBL/GenBank/DDBJ databases">
        <title>Draft genome sequence of four isobutane-metabolizing strains capable of cometabolically degrading diverse ether contaminants.</title>
        <authorList>
            <person name="Chen W."/>
            <person name="Faulkner N."/>
            <person name="Smith C."/>
            <person name="Hyman M."/>
        </authorList>
    </citation>
    <scope>NUCLEOTIDE SEQUENCE [LARGE SCALE GENOMIC DNA]</scope>
    <source>
        <strain evidence="2 3">2A</strain>
    </source>
</reference>
<evidence type="ECO:0000313" key="2">
    <source>
        <dbReference type="EMBL" id="QNJ92184.1"/>
    </source>
</evidence>
<name>A0A7G8PCW8_9MYCO</name>
<sequence>MIAFDAKNLSSSRSYGEVTTTSAAHPDRNHHKEHTMNTTHHLKKIVLGTLLSGAVATAGLGLTAGTAAAQPQGPGVGVDYSDVGPLVTCNACQVAKPGDGSVRVNPGPGVTKTGDGSVRVAVPSAGH</sequence>
<protein>
    <submittedName>
        <fullName evidence="2">Uncharacterized protein</fullName>
    </submittedName>
</protein>
<evidence type="ECO:0000256" key="1">
    <source>
        <dbReference type="SAM" id="MobiDB-lite"/>
    </source>
</evidence>
<accession>A0A7G8PCW8</accession>
<dbReference type="RefSeq" id="WP_090363390.1">
    <property type="nucleotide sequence ID" value="NZ_CP059894.1"/>
</dbReference>
<proteinExistence type="predicted"/>
<feature type="compositionally biased region" description="Polar residues" evidence="1">
    <location>
        <begin position="8"/>
        <end position="23"/>
    </location>
</feature>
<evidence type="ECO:0000313" key="3">
    <source>
        <dbReference type="Proteomes" id="UP000515498"/>
    </source>
</evidence>
<organism evidence="2 3">
    <name type="scientific">Mycolicibacterium fluoranthenivorans</name>
    <dbReference type="NCBI Taxonomy" id="258505"/>
    <lineage>
        <taxon>Bacteria</taxon>
        <taxon>Bacillati</taxon>
        <taxon>Actinomycetota</taxon>
        <taxon>Actinomycetes</taxon>
        <taxon>Mycobacteriales</taxon>
        <taxon>Mycobacteriaceae</taxon>
        <taxon>Mycolicibacterium</taxon>
    </lineage>
</organism>